<evidence type="ECO:0000313" key="5">
    <source>
        <dbReference type="Proteomes" id="UP001500483"/>
    </source>
</evidence>
<protein>
    <recommendedName>
        <fullName evidence="3">BD-FAE-like domain-containing protein</fullName>
    </recommendedName>
</protein>
<dbReference type="Pfam" id="PF20434">
    <property type="entry name" value="BD-FAE"/>
    <property type="match status" value="1"/>
</dbReference>
<dbReference type="Gene3D" id="3.40.50.1820">
    <property type="entry name" value="alpha/beta hydrolase"/>
    <property type="match status" value="1"/>
</dbReference>
<dbReference type="PROSITE" id="PS51257">
    <property type="entry name" value="PROKAR_LIPOPROTEIN"/>
    <property type="match status" value="1"/>
</dbReference>
<comment type="caution">
    <text evidence="4">The sequence shown here is derived from an EMBL/GenBank/DDBJ whole genome shotgun (WGS) entry which is preliminary data.</text>
</comment>
<dbReference type="RefSeq" id="WP_344931261.1">
    <property type="nucleotide sequence ID" value="NZ_BAAAYK010000038.1"/>
</dbReference>
<keyword evidence="2" id="KW-0732">Signal</keyword>
<dbReference type="InterPro" id="IPR049492">
    <property type="entry name" value="BD-FAE-like_dom"/>
</dbReference>
<evidence type="ECO:0000313" key="4">
    <source>
        <dbReference type="EMBL" id="GAA3365839.1"/>
    </source>
</evidence>
<gene>
    <name evidence="4" type="ORF">GCM10020366_67330</name>
</gene>
<sequence>MVSARRIWRAVLAGTAVLAVTAGCAVSAGSGSGTLIGAAAADLGAARAVTGQVYATRASGPLALDLFLPEGAGPHPLVVYAHGGGWDAGDRGLDGHRAVGGAAESLAAERMISRGFAVATVDYRLSDLAPAPAQVEDVAEAVRWLQSHAGAWGLDADRVVLWGASAGGLLVSQLGAITDDPGEPGGGLTGIRAVIDWFGPTDLSAEAELATPQLSDYSRRTVRKYLGCMPSECPQHAAAASPIRNLSGAEPPYLIQHGTKDSLVPIAQSLNFAAELRELGVDVSLHPYDDFDHGFTPGPSVPMIVDAIDEFLAAHV</sequence>
<dbReference type="PANTHER" id="PTHR48081">
    <property type="entry name" value="AB HYDROLASE SUPERFAMILY PROTEIN C4A8.06C"/>
    <property type="match status" value="1"/>
</dbReference>
<evidence type="ECO:0000256" key="2">
    <source>
        <dbReference type="SAM" id="SignalP"/>
    </source>
</evidence>
<keyword evidence="1" id="KW-0378">Hydrolase</keyword>
<dbReference type="SUPFAM" id="SSF53474">
    <property type="entry name" value="alpha/beta-Hydrolases"/>
    <property type="match status" value="1"/>
</dbReference>
<evidence type="ECO:0000256" key="1">
    <source>
        <dbReference type="ARBA" id="ARBA00022801"/>
    </source>
</evidence>
<dbReference type="EMBL" id="BAAAYK010000038">
    <property type="protein sequence ID" value="GAA3365839.1"/>
    <property type="molecule type" value="Genomic_DNA"/>
</dbReference>
<dbReference type="Proteomes" id="UP001500483">
    <property type="component" value="Unassembled WGS sequence"/>
</dbReference>
<feature type="signal peptide" evidence="2">
    <location>
        <begin position="1"/>
        <end position="27"/>
    </location>
</feature>
<feature type="chain" id="PRO_5047122001" description="BD-FAE-like domain-containing protein" evidence="2">
    <location>
        <begin position="28"/>
        <end position="316"/>
    </location>
</feature>
<evidence type="ECO:0000259" key="3">
    <source>
        <dbReference type="Pfam" id="PF20434"/>
    </source>
</evidence>
<keyword evidence="5" id="KW-1185">Reference proteome</keyword>
<name>A0ABP6S257_9PSEU</name>
<dbReference type="PANTHER" id="PTHR48081:SF13">
    <property type="entry name" value="ALPHA_BETA HYDROLASE"/>
    <property type="match status" value="1"/>
</dbReference>
<reference evidence="5" key="1">
    <citation type="journal article" date="2019" name="Int. J. Syst. Evol. Microbiol.">
        <title>The Global Catalogue of Microorganisms (GCM) 10K type strain sequencing project: providing services to taxonomists for standard genome sequencing and annotation.</title>
        <authorList>
            <consortium name="The Broad Institute Genomics Platform"/>
            <consortium name="The Broad Institute Genome Sequencing Center for Infectious Disease"/>
            <person name="Wu L."/>
            <person name="Ma J."/>
        </authorList>
    </citation>
    <scope>NUCLEOTIDE SEQUENCE [LARGE SCALE GENOMIC DNA]</scope>
    <source>
        <strain evidence="5">JCM 9687</strain>
    </source>
</reference>
<feature type="domain" description="BD-FAE-like" evidence="3">
    <location>
        <begin position="64"/>
        <end position="276"/>
    </location>
</feature>
<dbReference type="InterPro" id="IPR029058">
    <property type="entry name" value="AB_hydrolase_fold"/>
</dbReference>
<dbReference type="InterPro" id="IPR050300">
    <property type="entry name" value="GDXG_lipolytic_enzyme"/>
</dbReference>
<accession>A0ABP6S257</accession>
<organism evidence="4 5">
    <name type="scientific">Saccharopolyspora gregorii</name>
    <dbReference type="NCBI Taxonomy" id="33914"/>
    <lineage>
        <taxon>Bacteria</taxon>
        <taxon>Bacillati</taxon>
        <taxon>Actinomycetota</taxon>
        <taxon>Actinomycetes</taxon>
        <taxon>Pseudonocardiales</taxon>
        <taxon>Pseudonocardiaceae</taxon>
        <taxon>Saccharopolyspora</taxon>
    </lineage>
</organism>
<proteinExistence type="predicted"/>